<dbReference type="PANTHER" id="PTHR41807">
    <property type="entry name" value="GLUTATHIONE TRANSFERASE 3"/>
    <property type="match status" value="1"/>
</dbReference>
<dbReference type="GO" id="GO:0016020">
    <property type="term" value="C:membrane"/>
    <property type="evidence" value="ECO:0007669"/>
    <property type="project" value="TreeGrafter"/>
</dbReference>
<proteinExistence type="predicted"/>
<keyword evidence="4" id="KW-1185">Reference proteome</keyword>
<comment type="caution">
    <text evidence="3">The sequence shown here is derived from an EMBL/GenBank/DDBJ whole genome shotgun (WGS) entry which is preliminary data.</text>
</comment>
<dbReference type="InterPro" id="IPR038872">
    <property type="entry name" value="Put_GTT3"/>
</dbReference>
<evidence type="ECO:0000256" key="2">
    <source>
        <dbReference type="SAM" id="Phobius"/>
    </source>
</evidence>
<organism evidence="3 4">
    <name type="scientific">Chaetomium strumarium</name>
    <dbReference type="NCBI Taxonomy" id="1170767"/>
    <lineage>
        <taxon>Eukaryota</taxon>
        <taxon>Fungi</taxon>
        <taxon>Dikarya</taxon>
        <taxon>Ascomycota</taxon>
        <taxon>Pezizomycotina</taxon>
        <taxon>Sordariomycetes</taxon>
        <taxon>Sordariomycetidae</taxon>
        <taxon>Sordariales</taxon>
        <taxon>Chaetomiaceae</taxon>
        <taxon>Chaetomium</taxon>
    </lineage>
</organism>
<dbReference type="AlphaFoldDB" id="A0AAJ0M3V9"/>
<name>A0AAJ0M3V9_9PEZI</name>
<keyword evidence="2" id="KW-0472">Membrane</keyword>
<feature type="transmembrane region" description="Helical" evidence="2">
    <location>
        <begin position="242"/>
        <end position="264"/>
    </location>
</feature>
<reference evidence="3" key="1">
    <citation type="journal article" date="2023" name="Mol. Phylogenet. Evol.">
        <title>Genome-scale phylogeny and comparative genomics of the fungal order Sordariales.</title>
        <authorList>
            <person name="Hensen N."/>
            <person name="Bonometti L."/>
            <person name="Westerberg I."/>
            <person name="Brannstrom I.O."/>
            <person name="Guillou S."/>
            <person name="Cros-Aarteil S."/>
            <person name="Calhoun S."/>
            <person name="Haridas S."/>
            <person name="Kuo A."/>
            <person name="Mondo S."/>
            <person name="Pangilinan J."/>
            <person name="Riley R."/>
            <person name="LaButti K."/>
            <person name="Andreopoulos B."/>
            <person name="Lipzen A."/>
            <person name="Chen C."/>
            <person name="Yan M."/>
            <person name="Daum C."/>
            <person name="Ng V."/>
            <person name="Clum A."/>
            <person name="Steindorff A."/>
            <person name="Ohm R.A."/>
            <person name="Martin F."/>
            <person name="Silar P."/>
            <person name="Natvig D.O."/>
            <person name="Lalanne C."/>
            <person name="Gautier V."/>
            <person name="Ament-Velasquez S.L."/>
            <person name="Kruys A."/>
            <person name="Hutchinson M.I."/>
            <person name="Powell A.J."/>
            <person name="Barry K."/>
            <person name="Miller A.N."/>
            <person name="Grigoriev I.V."/>
            <person name="Debuchy R."/>
            <person name="Gladieux P."/>
            <person name="Hiltunen Thoren M."/>
            <person name="Johannesson H."/>
        </authorList>
    </citation>
    <scope>NUCLEOTIDE SEQUENCE</scope>
    <source>
        <strain evidence="3">CBS 333.67</strain>
    </source>
</reference>
<feature type="compositionally biased region" description="Low complexity" evidence="1">
    <location>
        <begin position="112"/>
        <end position="129"/>
    </location>
</feature>
<reference evidence="3" key="2">
    <citation type="submission" date="2023-06" db="EMBL/GenBank/DDBJ databases">
        <authorList>
            <consortium name="Lawrence Berkeley National Laboratory"/>
            <person name="Mondo S.J."/>
            <person name="Hensen N."/>
            <person name="Bonometti L."/>
            <person name="Westerberg I."/>
            <person name="Brannstrom I.O."/>
            <person name="Guillou S."/>
            <person name="Cros-Aarteil S."/>
            <person name="Calhoun S."/>
            <person name="Haridas S."/>
            <person name="Kuo A."/>
            <person name="Pangilinan J."/>
            <person name="Riley R."/>
            <person name="Labutti K."/>
            <person name="Andreopoulos B."/>
            <person name="Lipzen A."/>
            <person name="Chen C."/>
            <person name="Yanf M."/>
            <person name="Daum C."/>
            <person name="Ng V."/>
            <person name="Clum A."/>
            <person name="Steindorff A."/>
            <person name="Ohm R."/>
            <person name="Martin F."/>
            <person name="Silar P."/>
            <person name="Natvig D."/>
            <person name="Lalanne C."/>
            <person name="Gautier V."/>
            <person name="Ament-Velasquez S.L."/>
            <person name="Kruys A."/>
            <person name="Hutchinson M.I."/>
            <person name="Powell A.J."/>
            <person name="Barry K."/>
            <person name="Miller A.N."/>
            <person name="Grigoriev I.V."/>
            <person name="Debuchy R."/>
            <person name="Gladieux P."/>
            <person name="Thoren M.H."/>
            <person name="Johannesson H."/>
        </authorList>
    </citation>
    <scope>NUCLEOTIDE SEQUENCE</scope>
    <source>
        <strain evidence="3">CBS 333.67</strain>
    </source>
</reference>
<dbReference type="PANTHER" id="PTHR41807:SF1">
    <property type="entry name" value="GLUTATHIONE TRANSFERASE 3"/>
    <property type="match status" value="1"/>
</dbReference>
<dbReference type="GeneID" id="87886557"/>
<sequence>MSGANSWLARQRKSDLVALAEAVGLTDYDSMRKSELEVALDQHLSEHATRYQSNPRFQDYFKSRARAGGSPVKKELAHELKVSRRRIAKAVKEVMAPEPEDEEEEEEEENSEPSPVAQATQAASTALAQTPARAMSLASRLQLPATPADVAQAVDRGTVAVRERVVSLYQESGITEATQTTRERLSTVHSVISLIALFELYKLRQEVLPDRYAFTIPALKLLHTPDYPVHLPDMFALLTASFWGPALTWLLTSVVLPSLFGYFFNLSAAHHSNSSSASSSSSKSSSRRAQYAAAVSEYAVDPLTFSIVKAVATYVVYAQGVTFGGLINPDSVSRINSALYSGWRGVLVGTAVSALTSVYDAVLSK</sequence>
<evidence type="ECO:0000313" key="4">
    <source>
        <dbReference type="Proteomes" id="UP001273166"/>
    </source>
</evidence>
<evidence type="ECO:0000313" key="3">
    <source>
        <dbReference type="EMBL" id="KAK3308013.1"/>
    </source>
</evidence>
<keyword evidence="2" id="KW-0812">Transmembrane</keyword>
<gene>
    <name evidence="3" type="ORF">B0T15DRAFT_508531</name>
</gene>
<dbReference type="RefSeq" id="XP_062723793.1">
    <property type="nucleotide sequence ID" value="XM_062867728.1"/>
</dbReference>
<dbReference type="EMBL" id="JAUDZG010000002">
    <property type="protein sequence ID" value="KAK3308013.1"/>
    <property type="molecule type" value="Genomic_DNA"/>
</dbReference>
<feature type="compositionally biased region" description="Acidic residues" evidence="1">
    <location>
        <begin position="98"/>
        <end position="111"/>
    </location>
</feature>
<keyword evidence="2" id="KW-1133">Transmembrane helix</keyword>
<evidence type="ECO:0000256" key="1">
    <source>
        <dbReference type="SAM" id="MobiDB-lite"/>
    </source>
</evidence>
<protein>
    <submittedName>
        <fullName evidence="3">Uncharacterized protein</fullName>
    </submittedName>
</protein>
<accession>A0AAJ0M3V9</accession>
<dbReference type="Proteomes" id="UP001273166">
    <property type="component" value="Unassembled WGS sequence"/>
</dbReference>
<feature type="region of interest" description="Disordered" evidence="1">
    <location>
        <begin position="92"/>
        <end position="129"/>
    </location>
</feature>